<name>A0A2Z7DIJ7_9LAMI</name>
<protein>
    <submittedName>
        <fullName evidence="1">Uncharacterized protein</fullName>
    </submittedName>
</protein>
<sequence length="351" mass="38656">MVSMFKALESSGLRGFLGCSAAIYEKDLVTFFGNAIVRGDTVISLVQGMFVEISEEYFAGVFDLPTEGLTSVTNLPTNRISELRRVLSDSGDLIKTSCKKKEMKMEYRLLNDMLAKAITAKAVLNLILGESKALPPLKILSVKSVGTYIAKNKSVSTAAEKVTEDPVVAKVVTAAAKRRPAPAAETVAKKKRTTIGRDAPTVKDLSIVPIQEAIPISMMLIQRGTQLLSSLYSAVGYLLQKREYSAVGYLLQKRVYSAVGYLLQKRVYSPVGYILQKRVSAVGYLLQKLVYLAFEYLLQYYICLLLGVARSSPGARLGDWVVTEAVNIKYSSGTFLKRKKGRRRILISELP</sequence>
<gene>
    <name evidence="1" type="ORF">F511_28283</name>
</gene>
<proteinExistence type="predicted"/>
<evidence type="ECO:0000313" key="2">
    <source>
        <dbReference type="Proteomes" id="UP000250235"/>
    </source>
</evidence>
<keyword evidence="2" id="KW-1185">Reference proteome</keyword>
<dbReference type="EMBL" id="KQ987253">
    <property type="protein sequence ID" value="KZV57781.1"/>
    <property type="molecule type" value="Genomic_DNA"/>
</dbReference>
<organism evidence="1 2">
    <name type="scientific">Dorcoceras hygrometricum</name>
    <dbReference type="NCBI Taxonomy" id="472368"/>
    <lineage>
        <taxon>Eukaryota</taxon>
        <taxon>Viridiplantae</taxon>
        <taxon>Streptophyta</taxon>
        <taxon>Embryophyta</taxon>
        <taxon>Tracheophyta</taxon>
        <taxon>Spermatophyta</taxon>
        <taxon>Magnoliopsida</taxon>
        <taxon>eudicotyledons</taxon>
        <taxon>Gunneridae</taxon>
        <taxon>Pentapetalae</taxon>
        <taxon>asterids</taxon>
        <taxon>lamiids</taxon>
        <taxon>Lamiales</taxon>
        <taxon>Gesneriaceae</taxon>
        <taxon>Didymocarpoideae</taxon>
        <taxon>Trichosporeae</taxon>
        <taxon>Loxocarpinae</taxon>
        <taxon>Dorcoceras</taxon>
    </lineage>
</organism>
<accession>A0A2Z7DIJ7</accession>
<dbReference type="Proteomes" id="UP000250235">
    <property type="component" value="Unassembled WGS sequence"/>
</dbReference>
<reference evidence="1 2" key="1">
    <citation type="journal article" date="2015" name="Proc. Natl. Acad. Sci. U.S.A.">
        <title>The resurrection genome of Boea hygrometrica: A blueprint for survival of dehydration.</title>
        <authorList>
            <person name="Xiao L."/>
            <person name="Yang G."/>
            <person name="Zhang L."/>
            <person name="Yang X."/>
            <person name="Zhao S."/>
            <person name="Ji Z."/>
            <person name="Zhou Q."/>
            <person name="Hu M."/>
            <person name="Wang Y."/>
            <person name="Chen M."/>
            <person name="Xu Y."/>
            <person name="Jin H."/>
            <person name="Xiao X."/>
            <person name="Hu G."/>
            <person name="Bao F."/>
            <person name="Hu Y."/>
            <person name="Wan P."/>
            <person name="Li L."/>
            <person name="Deng X."/>
            <person name="Kuang T."/>
            <person name="Xiang C."/>
            <person name="Zhu J.K."/>
            <person name="Oliver M.J."/>
            <person name="He Y."/>
        </authorList>
    </citation>
    <scope>NUCLEOTIDE SEQUENCE [LARGE SCALE GENOMIC DNA]</scope>
    <source>
        <strain evidence="2">cv. XS01</strain>
    </source>
</reference>
<dbReference type="AlphaFoldDB" id="A0A2Z7DIJ7"/>
<evidence type="ECO:0000313" key="1">
    <source>
        <dbReference type="EMBL" id="KZV57781.1"/>
    </source>
</evidence>